<dbReference type="GO" id="GO:0003700">
    <property type="term" value="F:DNA-binding transcription factor activity"/>
    <property type="evidence" value="ECO:0007669"/>
    <property type="project" value="InterPro"/>
</dbReference>
<dbReference type="InterPro" id="IPR018062">
    <property type="entry name" value="HTH_AraC-typ_CS"/>
</dbReference>
<comment type="caution">
    <text evidence="5">The sequence shown here is derived from an EMBL/GenBank/DDBJ whole genome shotgun (WGS) entry which is preliminary data.</text>
</comment>
<evidence type="ECO:0000313" key="5">
    <source>
        <dbReference type="EMBL" id="TWF81984.1"/>
    </source>
</evidence>
<evidence type="ECO:0000256" key="1">
    <source>
        <dbReference type="ARBA" id="ARBA00023015"/>
    </source>
</evidence>
<accession>A0A561T4F5</accession>
<proteinExistence type="predicted"/>
<keyword evidence="6" id="KW-1185">Reference proteome</keyword>
<evidence type="ECO:0000313" key="6">
    <source>
        <dbReference type="Proteomes" id="UP000321261"/>
    </source>
</evidence>
<reference evidence="5 6" key="1">
    <citation type="submission" date="2019-06" db="EMBL/GenBank/DDBJ databases">
        <title>Sequencing the genomes of 1000 actinobacteria strains.</title>
        <authorList>
            <person name="Klenk H.-P."/>
        </authorList>
    </citation>
    <scope>NUCLEOTIDE SEQUENCE [LARGE SCALE GENOMIC DNA]</scope>
    <source>
        <strain evidence="5 6">DSM 45671</strain>
    </source>
</reference>
<feature type="domain" description="HTH araC/xylS-type" evidence="4">
    <location>
        <begin position="236"/>
        <end position="337"/>
    </location>
</feature>
<dbReference type="InterPro" id="IPR050204">
    <property type="entry name" value="AraC_XylS_family_regulators"/>
</dbReference>
<dbReference type="InterPro" id="IPR018060">
    <property type="entry name" value="HTH_AraC"/>
</dbReference>
<dbReference type="Proteomes" id="UP000321261">
    <property type="component" value="Unassembled WGS sequence"/>
</dbReference>
<sequence length="338" mass="36765">MCRDTIGNGAGVTEPYERFPGLCLVRTSDLDEALGRMGEVYLPHRIDLLDAGSTLDVQLNALRLGSVTAGYVRYGAEIRMVTAEARDYHVNIPLVGRARSRSGRRDPVFTAPGRAAIFMPGAPAEIEWGAGSAQLSLMLDRRAVDRELERLLGHPLSRPLEFAVGMDLTTPAGASFLAALDLVEREAGRPDGMLRFPAAAAHLEGLVIHGLLLAQPHNHSDELRHGDASLQPRAVRQAVELIEERPEHAWTITELAATVAVSVRTLQDRFAQSVGIPPMTYLRDVRLDRVHAQLLAADPHEVTVGSVAASWGFLHAGRFAVAYKRRFGRSPSATLRSG</sequence>
<dbReference type="Gene3D" id="1.10.10.60">
    <property type="entry name" value="Homeodomain-like"/>
    <property type="match status" value="1"/>
</dbReference>
<dbReference type="SUPFAM" id="SSF46689">
    <property type="entry name" value="Homeodomain-like"/>
    <property type="match status" value="1"/>
</dbReference>
<dbReference type="PROSITE" id="PS00041">
    <property type="entry name" value="HTH_ARAC_FAMILY_1"/>
    <property type="match status" value="1"/>
</dbReference>
<dbReference type="InterPro" id="IPR009057">
    <property type="entry name" value="Homeodomain-like_sf"/>
</dbReference>
<evidence type="ECO:0000256" key="2">
    <source>
        <dbReference type="ARBA" id="ARBA00023125"/>
    </source>
</evidence>
<keyword evidence="3" id="KW-0804">Transcription</keyword>
<keyword evidence="2" id="KW-0238">DNA-binding</keyword>
<dbReference type="PANTHER" id="PTHR46796:SF12">
    <property type="entry name" value="HTH-TYPE DNA-BINDING TRANSCRIPTIONAL ACTIVATOR EUTR"/>
    <property type="match status" value="1"/>
</dbReference>
<gene>
    <name evidence="5" type="ORF">FHX44_117929</name>
</gene>
<dbReference type="PROSITE" id="PS01124">
    <property type="entry name" value="HTH_ARAC_FAMILY_2"/>
    <property type="match status" value="1"/>
</dbReference>
<dbReference type="Pfam" id="PF12833">
    <property type="entry name" value="HTH_18"/>
    <property type="match status" value="1"/>
</dbReference>
<dbReference type="InterPro" id="IPR035418">
    <property type="entry name" value="AraC-bd_2"/>
</dbReference>
<evidence type="ECO:0000259" key="4">
    <source>
        <dbReference type="PROSITE" id="PS01124"/>
    </source>
</evidence>
<dbReference type="EMBL" id="VIWU01000001">
    <property type="protein sequence ID" value="TWF81984.1"/>
    <property type="molecule type" value="Genomic_DNA"/>
</dbReference>
<evidence type="ECO:0000256" key="3">
    <source>
        <dbReference type="ARBA" id="ARBA00023163"/>
    </source>
</evidence>
<dbReference type="Pfam" id="PF14525">
    <property type="entry name" value="AraC_binding_2"/>
    <property type="match status" value="1"/>
</dbReference>
<organism evidence="5 6">
    <name type="scientific">Pseudonocardia hierapolitana</name>
    <dbReference type="NCBI Taxonomy" id="1128676"/>
    <lineage>
        <taxon>Bacteria</taxon>
        <taxon>Bacillati</taxon>
        <taxon>Actinomycetota</taxon>
        <taxon>Actinomycetes</taxon>
        <taxon>Pseudonocardiales</taxon>
        <taxon>Pseudonocardiaceae</taxon>
        <taxon>Pseudonocardia</taxon>
    </lineage>
</organism>
<protein>
    <submittedName>
        <fullName evidence="5">AraC family transcriptional regulator</fullName>
    </submittedName>
</protein>
<keyword evidence="1" id="KW-0805">Transcription regulation</keyword>
<dbReference type="SMART" id="SM00342">
    <property type="entry name" value="HTH_ARAC"/>
    <property type="match status" value="1"/>
</dbReference>
<dbReference type="AlphaFoldDB" id="A0A561T4F5"/>
<name>A0A561T4F5_9PSEU</name>
<dbReference type="GO" id="GO:0043565">
    <property type="term" value="F:sequence-specific DNA binding"/>
    <property type="evidence" value="ECO:0007669"/>
    <property type="project" value="InterPro"/>
</dbReference>
<dbReference type="PANTHER" id="PTHR46796">
    <property type="entry name" value="HTH-TYPE TRANSCRIPTIONAL ACTIVATOR RHAS-RELATED"/>
    <property type="match status" value="1"/>
</dbReference>